<dbReference type="Gene3D" id="3.40.50.300">
    <property type="entry name" value="P-loop containing nucleotide triphosphate hydrolases"/>
    <property type="match status" value="2"/>
</dbReference>
<accession>A0A150JAF6</accession>
<keyword evidence="2 6" id="KW-0547">Nucleotide-binding</keyword>
<dbReference type="Proteomes" id="UP000075578">
    <property type="component" value="Unassembled WGS sequence"/>
</dbReference>
<keyword evidence="5 6" id="KW-0238">DNA-binding</keyword>
<feature type="coiled-coil region" evidence="6">
    <location>
        <begin position="161"/>
        <end position="209"/>
    </location>
</feature>
<dbReference type="InterPro" id="IPR010935">
    <property type="entry name" value="SMC_hinge"/>
</dbReference>
<dbReference type="GO" id="GO:0016887">
    <property type="term" value="F:ATP hydrolysis activity"/>
    <property type="evidence" value="ECO:0007669"/>
    <property type="project" value="InterPro"/>
</dbReference>
<evidence type="ECO:0000256" key="6">
    <source>
        <dbReference type="HAMAP-Rule" id="MF_01894"/>
    </source>
</evidence>
<keyword evidence="4 6" id="KW-0175">Coiled coil</keyword>
<dbReference type="Gene3D" id="1.20.1060.20">
    <property type="match status" value="1"/>
</dbReference>
<dbReference type="GO" id="GO:0007059">
    <property type="term" value="P:chromosome segregation"/>
    <property type="evidence" value="ECO:0007669"/>
    <property type="project" value="UniProtKB-UniRule"/>
</dbReference>
<dbReference type="GO" id="GO:0030261">
    <property type="term" value="P:chromosome condensation"/>
    <property type="evidence" value="ECO:0007669"/>
    <property type="project" value="InterPro"/>
</dbReference>
<dbReference type="InterPro" id="IPR027417">
    <property type="entry name" value="P-loop_NTPase"/>
</dbReference>
<feature type="coiled-coil region" evidence="6">
    <location>
        <begin position="235"/>
        <end position="361"/>
    </location>
</feature>
<sequence>MKGFKSYGNKTITLPLSKGFTCIVGPNGSGKSNITDAICFVVGRISAKSMRGERLSDLIFLGTEDEKKAEEAIVSITFNNEDGGFPIEEKKVTISRAVNLKGEGEYRVNGKRATRSYILDIFSYVGIRPDGHNIVMQGDIAQFINMNPIDRRGIIEEISGIAEFDDKKDKGLRELEKAQENITRVELVISEVKTRLDKLLRDKKDAERYQEIEKEIRTKWGIYYHSKLKISRETKLKLDSNIEKGQKNIEELRAALSKLTQDISDKEKELLDLDEEYNRKMEMESINITREIEQIKGNISTINQSRNYENREITSLKKEIEDIKKDISDNESKIKELLERKTNLEKEMIEVESTIKTKEAEYRKLLDSLSGKDGMFLKIKESLLQTDKALEKSRKDYLILNKQLDSYNASVSLLDQDINRISSDLKKVEDKLVNIDLKLNEIESKTSQNQSSLNNTGNETDTLNKKYNDLKRELNQVEIESKQALTQYENLRARINVKKEVQTDITGGQKAIAEILRAKKDKLIPGIYGTISELGTTKEEYSIALEVAAGSRLTNIVVENDEVARECVKFLKNLKAGRATFLPLNKLISPKISNVPKVKGVVGLAIELVSFDEKYRKAFEYVFGRTFIIENIDVSKTIENTRLVTLDGDLVESTGAITGGYYNRKKFAVSFNIEEDNVSLKDLEKKLSEFENKKKSLKAEIEKLEENLKSLTVKKAEMLSETTTMKREKEELLKEKSILQKEKNNLEKSKEESLMKLDKQKNLASDTIIKIDPILKEISRLENEKINIEKGIEDSSTGEIGEALEIDLAELRNRNSSIASELSSINSSLEYLKQANIKLNEKIESKKPQEEEILKKINTLEEQLKETTSILKEKEQEDIRIKKEVSNFNQKKRELTTQTSTLRANKDEKVEKISKLESDLNLWSSEKKTVIDEINEFSRLAKDFEEPQEFSKHPDRLKIEIESLEKEREKLLPINMRAIIEYEEEEGRYNTLKTRRDTLIQEKEAILNFIGEVEKEKSEVFLKTFNEIASNFSEIFSEISPEGTAQLLLESENNPFEGGVIIDAKPLGKNVKTAVSLSGGEKAITALSFIFAIQRYKPSPFYILDEVDANLDDANVERTADMIKRQAEKTQFIVITLREGMMSRAERLFGVSMYKKGLSAMVSLEVEKVVKEEGALA</sequence>
<dbReference type="Gene3D" id="3.30.70.1620">
    <property type="match status" value="1"/>
</dbReference>
<feature type="binding site" evidence="6">
    <location>
        <begin position="26"/>
        <end position="33"/>
    </location>
    <ligand>
        <name>ATP</name>
        <dbReference type="ChEBI" id="CHEBI:30616"/>
    </ligand>
</feature>
<comment type="similarity">
    <text evidence="6">Belongs to the SMC family.</text>
</comment>
<comment type="domain">
    <text evidence="6">Contains large globular domains required for ATP hydrolysis at each terminus and a third globular domain forming a flexible hinge near the middle of the molecule. These domains are separated by coiled-coil structures.</text>
</comment>
<dbReference type="Gene3D" id="1.10.287.1490">
    <property type="match status" value="1"/>
</dbReference>
<evidence type="ECO:0000256" key="2">
    <source>
        <dbReference type="ARBA" id="ARBA00022741"/>
    </source>
</evidence>
<evidence type="ECO:0000256" key="4">
    <source>
        <dbReference type="ARBA" id="ARBA00023054"/>
    </source>
</evidence>
<dbReference type="InterPro" id="IPR024704">
    <property type="entry name" value="SMC"/>
</dbReference>
<keyword evidence="3 6" id="KW-0067">ATP-binding</keyword>
<dbReference type="AlphaFoldDB" id="A0A150JAF6"/>
<dbReference type="GO" id="GO:0006260">
    <property type="term" value="P:DNA replication"/>
    <property type="evidence" value="ECO:0007669"/>
    <property type="project" value="UniProtKB-UniRule"/>
</dbReference>
<name>A0A150JAF6_9EURY</name>
<dbReference type="PIRSF" id="PIRSF005719">
    <property type="entry name" value="SMC"/>
    <property type="match status" value="1"/>
</dbReference>
<dbReference type="GO" id="GO:0003677">
    <property type="term" value="F:DNA binding"/>
    <property type="evidence" value="ECO:0007669"/>
    <property type="project" value="UniProtKB-UniRule"/>
</dbReference>
<dbReference type="InterPro" id="IPR003395">
    <property type="entry name" value="RecF/RecN/SMC_N"/>
</dbReference>
<gene>
    <name evidence="6 8" type="primary">smc</name>
    <name evidence="8" type="ORF">AMQ74_00149</name>
</gene>
<proteinExistence type="inferred from homology"/>
<feature type="coiled-coil region" evidence="6">
    <location>
        <begin position="673"/>
        <end position="763"/>
    </location>
</feature>
<evidence type="ECO:0000313" key="9">
    <source>
        <dbReference type="Proteomes" id="UP000075578"/>
    </source>
</evidence>
<dbReference type="InterPro" id="IPR011890">
    <property type="entry name" value="SMC_prok"/>
</dbReference>
<dbReference type="NCBIfam" id="TIGR02169">
    <property type="entry name" value="SMC_prok_A"/>
    <property type="match status" value="1"/>
</dbReference>
<dbReference type="GO" id="GO:0007062">
    <property type="term" value="P:sister chromatid cohesion"/>
    <property type="evidence" value="ECO:0007669"/>
    <property type="project" value="InterPro"/>
</dbReference>
<dbReference type="SUPFAM" id="SSF75553">
    <property type="entry name" value="Smc hinge domain"/>
    <property type="match status" value="1"/>
</dbReference>
<dbReference type="GO" id="GO:0005524">
    <property type="term" value="F:ATP binding"/>
    <property type="evidence" value="ECO:0007669"/>
    <property type="project" value="UniProtKB-UniRule"/>
</dbReference>
<evidence type="ECO:0000256" key="1">
    <source>
        <dbReference type="ARBA" id="ARBA00022490"/>
    </source>
</evidence>
<protein>
    <recommendedName>
        <fullName evidence="6">Chromosome partition protein Smc</fullName>
    </recommendedName>
</protein>
<evidence type="ECO:0000256" key="3">
    <source>
        <dbReference type="ARBA" id="ARBA00022840"/>
    </source>
</evidence>
<comment type="subunit">
    <text evidence="6">Homodimer.</text>
</comment>
<dbReference type="SUPFAM" id="SSF52540">
    <property type="entry name" value="P-loop containing nucleoside triphosphate hydrolases"/>
    <property type="match status" value="1"/>
</dbReference>
<dbReference type="SUPFAM" id="SSF57997">
    <property type="entry name" value="Tropomyosin"/>
    <property type="match status" value="1"/>
</dbReference>
<dbReference type="NCBIfam" id="TIGR02168">
    <property type="entry name" value="SMC_prok_B"/>
    <property type="match status" value="1"/>
</dbReference>
<dbReference type="GO" id="GO:0005737">
    <property type="term" value="C:cytoplasm"/>
    <property type="evidence" value="ECO:0007669"/>
    <property type="project" value="UniProtKB-SubCell"/>
</dbReference>
<organism evidence="8 9">
    <name type="scientific">Candidatus Methanofastidiosum methylothiophilum</name>
    <dbReference type="NCBI Taxonomy" id="1705564"/>
    <lineage>
        <taxon>Archaea</taxon>
        <taxon>Methanobacteriati</taxon>
        <taxon>Methanobacteriota</taxon>
        <taxon>Stenosarchaea group</taxon>
        <taxon>Candidatus Methanofastidiosia</taxon>
        <taxon>Candidatus Methanofastidiosales</taxon>
        <taxon>Candidatus Methanofastidiosaceae</taxon>
        <taxon>Candidatus Methanofastidiosum</taxon>
    </lineage>
</organism>
<feature type="coiled-coil region" evidence="6">
    <location>
        <begin position="850"/>
        <end position="877"/>
    </location>
</feature>
<comment type="function">
    <text evidence="6">Required for chromosome condensation and partitioning.</text>
</comment>
<dbReference type="EMBL" id="LNGD01000004">
    <property type="protein sequence ID" value="KYC54180.1"/>
    <property type="molecule type" value="Genomic_DNA"/>
</dbReference>
<dbReference type="Pfam" id="PF02463">
    <property type="entry name" value="SMC_N"/>
    <property type="match status" value="1"/>
</dbReference>
<dbReference type="GO" id="GO:0005694">
    <property type="term" value="C:chromosome"/>
    <property type="evidence" value="ECO:0007669"/>
    <property type="project" value="InterPro"/>
</dbReference>
<dbReference type="PANTHER" id="PTHR43977">
    <property type="entry name" value="STRUCTURAL MAINTENANCE OF CHROMOSOMES PROTEIN 3"/>
    <property type="match status" value="1"/>
</dbReference>
<evidence type="ECO:0000259" key="7">
    <source>
        <dbReference type="SMART" id="SM00968"/>
    </source>
</evidence>
<dbReference type="SMART" id="SM00968">
    <property type="entry name" value="SMC_hinge"/>
    <property type="match status" value="1"/>
</dbReference>
<dbReference type="HAMAP" id="MF_01894">
    <property type="entry name" value="Smc_prok"/>
    <property type="match status" value="1"/>
</dbReference>
<evidence type="ECO:0000256" key="5">
    <source>
        <dbReference type="ARBA" id="ARBA00023125"/>
    </source>
</evidence>
<reference evidence="8 9" key="1">
    <citation type="journal article" date="2016" name="ISME J.">
        <title>Chasing the elusive Euryarchaeota class WSA2: genomes reveal a uniquely fastidious methyl-reducing methanogen.</title>
        <authorList>
            <person name="Nobu M.K."/>
            <person name="Narihiro T."/>
            <person name="Kuroda K."/>
            <person name="Mei R."/>
            <person name="Liu W.T."/>
        </authorList>
    </citation>
    <scope>NUCLEOTIDE SEQUENCE [LARGE SCALE GENOMIC DNA]</scope>
    <source>
        <strain evidence="8">U1lsi0528_Bin089</strain>
    </source>
</reference>
<comment type="subcellular location">
    <subcellularLocation>
        <location evidence="6">Cytoplasm</location>
    </subcellularLocation>
</comment>
<dbReference type="PATRIC" id="fig|1705564.3.peg.149"/>
<evidence type="ECO:0000313" key="8">
    <source>
        <dbReference type="EMBL" id="KYC54180.1"/>
    </source>
</evidence>
<dbReference type="Pfam" id="PF06470">
    <property type="entry name" value="SMC_hinge"/>
    <property type="match status" value="1"/>
</dbReference>
<feature type="domain" description="SMC hinge" evidence="7">
    <location>
        <begin position="525"/>
        <end position="639"/>
    </location>
</feature>
<feature type="coiled-coil region" evidence="6">
    <location>
        <begin position="411"/>
        <end position="494"/>
    </location>
</feature>
<comment type="caution">
    <text evidence="8">The sequence shown here is derived from an EMBL/GenBank/DDBJ whole genome shotgun (WGS) entry which is preliminary data.</text>
</comment>
<dbReference type="InterPro" id="IPR036277">
    <property type="entry name" value="SMC_hinge_sf"/>
</dbReference>
<keyword evidence="1 6" id="KW-0963">Cytoplasm</keyword>